<dbReference type="GO" id="GO:0005829">
    <property type="term" value="C:cytosol"/>
    <property type="evidence" value="ECO:0007669"/>
    <property type="project" value="TreeGrafter"/>
</dbReference>
<dbReference type="FunFam" id="1.20.200.10:FF:000015">
    <property type="entry name" value="argininosuccinate lyase isoform X2"/>
    <property type="match status" value="1"/>
</dbReference>
<dbReference type="PRINTS" id="PR00145">
    <property type="entry name" value="ARGSUCLYASE"/>
</dbReference>
<dbReference type="Gene3D" id="1.10.40.30">
    <property type="entry name" value="Fumarase/aspartase (C-terminal domain)"/>
    <property type="match status" value="1"/>
</dbReference>
<dbReference type="Gene3D" id="1.10.275.10">
    <property type="entry name" value="Fumarase/aspartase (N-terminal domain)"/>
    <property type="match status" value="1"/>
</dbReference>
<sequence length="474" mass="52223">MSDTTSSHHNQFANKAKAWSARFSEPVSDLVKRYTASVDFDKRLAHVDIQGSLAHAEMLSAVGVISAQDYADIQRGMAQVLAEIEAGKFEWSLDLEDVHLNIEKRLVELVGDAGKRLHTGRSRNDQVATDIRLWLRGEIDILVDLLGQLRLALAQLALEHAGTIMPGFTHLQVAQPVTFGHHLLAYAEMFGRDAERLVDTRRRVNRLPLGAAALAGTSYPIDRERVASTLGFDEVARNSLDAVSDRDFAIEFCAAGSLIMTHFSRLSEELVLWMSPRVGFIDLADRFCTGSSIMPQKKNPDVPELARGKAGRVNGNLIALLTLMKGQPLTYNKDNQEDKEGLFDTADTLRDTLTIFVDMVGGIRVKADAMRAAALQGYATATDLADYLVKRGLPFRDAHETVALAVRACEERGCDLSDLTLEELRAFHPDIQEDVHHVLTLEGSVASRSHIGGTAPERVRIEAQRLIDQLGRAA</sequence>
<evidence type="ECO:0000256" key="1">
    <source>
        <dbReference type="ARBA" id="ARBA00000985"/>
    </source>
</evidence>
<name>A0A4Q7MH97_9BURK</name>
<dbReference type="FunFam" id="1.10.40.30:FF:000001">
    <property type="entry name" value="Argininosuccinate lyase"/>
    <property type="match status" value="1"/>
</dbReference>
<dbReference type="EC" id="4.3.2.1" evidence="3 7"/>
<reference evidence="10 11" key="1">
    <citation type="submission" date="2019-02" db="EMBL/GenBank/DDBJ databases">
        <title>Genomic Encyclopedia of Type Strains, Phase IV (KMG-IV): sequencing the most valuable type-strain genomes for metagenomic binning, comparative biology and taxonomic classification.</title>
        <authorList>
            <person name="Goeker M."/>
        </authorList>
    </citation>
    <scope>NUCLEOTIDE SEQUENCE [LARGE SCALE GENOMIC DNA]</scope>
    <source>
        <strain evidence="10 11">DSM 16618</strain>
    </source>
</reference>
<dbReference type="HAMAP" id="MF_00006">
    <property type="entry name" value="Arg_succ_lyase"/>
    <property type="match status" value="1"/>
</dbReference>
<keyword evidence="6 7" id="KW-0456">Lyase</keyword>
<dbReference type="FunFam" id="1.10.275.10:FF:000002">
    <property type="entry name" value="Argininosuccinate lyase"/>
    <property type="match status" value="1"/>
</dbReference>
<evidence type="ECO:0000256" key="7">
    <source>
        <dbReference type="HAMAP-Rule" id="MF_00006"/>
    </source>
</evidence>
<evidence type="ECO:0000256" key="4">
    <source>
        <dbReference type="ARBA" id="ARBA00022571"/>
    </source>
</evidence>
<dbReference type="NCBIfam" id="TIGR00838">
    <property type="entry name" value="argH"/>
    <property type="match status" value="1"/>
</dbReference>
<dbReference type="EMBL" id="SGWZ01000004">
    <property type="protein sequence ID" value="RZS67554.1"/>
    <property type="molecule type" value="Genomic_DNA"/>
</dbReference>
<feature type="domain" description="Fumarate lyase N-terminal" evidence="8">
    <location>
        <begin position="22"/>
        <end position="315"/>
    </location>
</feature>
<evidence type="ECO:0000313" key="11">
    <source>
        <dbReference type="Proteomes" id="UP000292039"/>
    </source>
</evidence>
<evidence type="ECO:0000259" key="9">
    <source>
        <dbReference type="Pfam" id="PF14698"/>
    </source>
</evidence>
<dbReference type="InterPro" id="IPR020557">
    <property type="entry name" value="Fumarate_lyase_CS"/>
</dbReference>
<dbReference type="Pfam" id="PF14698">
    <property type="entry name" value="ASL_C2"/>
    <property type="match status" value="1"/>
</dbReference>
<feature type="domain" description="Argininosuccinate lyase C-terminal" evidence="9">
    <location>
        <begin position="378"/>
        <end position="446"/>
    </location>
</feature>
<dbReference type="PANTHER" id="PTHR43814">
    <property type="entry name" value="ARGININOSUCCINATE LYASE"/>
    <property type="match status" value="1"/>
</dbReference>
<dbReference type="Gene3D" id="1.20.200.10">
    <property type="entry name" value="Fumarase/aspartase (Central domain)"/>
    <property type="match status" value="1"/>
</dbReference>
<comment type="pathway">
    <text evidence="2 7">Amino-acid biosynthesis; L-arginine biosynthesis; L-arginine from L-ornithine and carbamoyl phosphate: step 3/3.</text>
</comment>
<dbReference type="InterPro" id="IPR000362">
    <property type="entry name" value="Fumarate_lyase_fam"/>
</dbReference>
<dbReference type="PANTHER" id="PTHR43814:SF1">
    <property type="entry name" value="ARGININOSUCCINATE LYASE"/>
    <property type="match status" value="1"/>
</dbReference>
<comment type="subcellular location">
    <subcellularLocation>
        <location evidence="7">Cytoplasm</location>
    </subcellularLocation>
</comment>
<dbReference type="Pfam" id="PF00206">
    <property type="entry name" value="Lyase_1"/>
    <property type="match status" value="1"/>
</dbReference>
<dbReference type="UniPathway" id="UPA00068">
    <property type="reaction ID" value="UER00114"/>
</dbReference>
<dbReference type="AlphaFoldDB" id="A0A4Q7MH97"/>
<organism evidence="10 11">
    <name type="scientific">Kerstersia gyiorum</name>
    <dbReference type="NCBI Taxonomy" id="206506"/>
    <lineage>
        <taxon>Bacteria</taxon>
        <taxon>Pseudomonadati</taxon>
        <taxon>Pseudomonadota</taxon>
        <taxon>Betaproteobacteria</taxon>
        <taxon>Burkholderiales</taxon>
        <taxon>Alcaligenaceae</taxon>
        <taxon>Kerstersia</taxon>
    </lineage>
</organism>
<evidence type="ECO:0000256" key="2">
    <source>
        <dbReference type="ARBA" id="ARBA00004941"/>
    </source>
</evidence>
<dbReference type="PROSITE" id="PS00163">
    <property type="entry name" value="FUMARATE_LYASES"/>
    <property type="match status" value="1"/>
</dbReference>
<dbReference type="RefSeq" id="WP_127774321.1">
    <property type="nucleotide sequence ID" value="NZ_CBCSEB010000001.1"/>
</dbReference>
<evidence type="ECO:0000256" key="3">
    <source>
        <dbReference type="ARBA" id="ARBA00012338"/>
    </source>
</evidence>
<dbReference type="CDD" id="cd01359">
    <property type="entry name" value="Argininosuccinate_lyase"/>
    <property type="match status" value="1"/>
</dbReference>
<dbReference type="SUPFAM" id="SSF48557">
    <property type="entry name" value="L-aspartase-like"/>
    <property type="match status" value="1"/>
</dbReference>
<accession>A0A4Q7MH97</accession>
<proteinExistence type="inferred from homology"/>
<evidence type="ECO:0000313" key="10">
    <source>
        <dbReference type="EMBL" id="RZS67554.1"/>
    </source>
</evidence>
<evidence type="ECO:0000256" key="6">
    <source>
        <dbReference type="ARBA" id="ARBA00023239"/>
    </source>
</evidence>
<dbReference type="GO" id="GO:0042450">
    <property type="term" value="P:L-arginine biosynthetic process via ornithine"/>
    <property type="evidence" value="ECO:0007669"/>
    <property type="project" value="UniProtKB-UniRule"/>
</dbReference>
<dbReference type="Proteomes" id="UP000292039">
    <property type="component" value="Unassembled WGS sequence"/>
</dbReference>
<keyword evidence="4 7" id="KW-0055">Arginine biosynthesis</keyword>
<keyword evidence="7" id="KW-0963">Cytoplasm</keyword>
<gene>
    <name evidence="7" type="primary">argH</name>
    <name evidence="10" type="ORF">EV679_2780</name>
</gene>
<protein>
    <recommendedName>
        <fullName evidence="3 7">Argininosuccinate lyase</fullName>
        <shortName evidence="7">ASAL</shortName>
        <ecNumber evidence="3 7">4.3.2.1</ecNumber>
    </recommendedName>
    <alternativeName>
        <fullName evidence="7">Arginosuccinase</fullName>
    </alternativeName>
</protein>
<evidence type="ECO:0000259" key="8">
    <source>
        <dbReference type="Pfam" id="PF00206"/>
    </source>
</evidence>
<dbReference type="InterPro" id="IPR029419">
    <property type="entry name" value="Arg_succ_lyase_C"/>
</dbReference>
<comment type="catalytic activity">
    <reaction evidence="1 7">
        <text>2-(N(omega)-L-arginino)succinate = fumarate + L-arginine</text>
        <dbReference type="Rhea" id="RHEA:24020"/>
        <dbReference type="ChEBI" id="CHEBI:29806"/>
        <dbReference type="ChEBI" id="CHEBI:32682"/>
        <dbReference type="ChEBI" id="CHEBI:57472"/>
        <dbReference type="EC" id="4.3.2.1"/>
    </reaction>
</comment>
<keyword evidence="5 7" id="KW-0028">Amino-acid biosynthesis</keyword>
<dbReference type="InterPro" id="IPR009049">
    <property type="entry name" value="Argininosuccinate_lyase"/>
</dbReference>
<dbReference type="InterPro" id="IPR024083">
    <property type="entry name" value="Fumarase/histidase_N"/>
</dbReference>
<dbReference type="PRINTS" id="PR00149">
    <property type="entry name" value="FUMRATELYASE"/>
</dbReference>
<dbReference type="GO" id="GO:0004056">
    <property type="term" value="F:argininosuccinate lyase activity"/>
    <property type="evidence" value="ECO:0007669"/>
    <property type="project" value="UniProtKB-UniRule"/>
</dbReference>
<comment type="caution">
    <text evidence="10">The sequence shown here is derived from an EMBL/GenBank/DDBJ whole genome shotgun (WGS) entry which is preliminary data.</text>
</comment>
<comment type="similarity">
    <text evidence="7">Belongs to the lyase 1 family. Argininosuccinate lyase subfamily.</text>
</comment>
<dbReference type="InterPro" id="IPR008948">
    <property type="entry name" value="L-Aspartase-like"/>
</dbReference>
<evidence type="ECO:0000256" key="5">
    <source>
        <dbReference type="ARBA" id="ARBA00022605"/>
    </source>
</evidence>
<dbReference type="InterPro" id="IPR022761">
    <property type="entry name" value="Fumarate_lyase_N"/>
</dbReference>